<name>A0A382TU33_9ZZZZ</name>
<reference evidence="1" key="1">
    <citation type="submission" date="2018-05" db="EMBL/GenBank/DDBJ databases">
        <authorList>
            <person name="Lanie J.A."/>
            <person name="Ng W.-L."/>
            <person name="Kazmierczak K.M."/>
            <person name="Andrzejewski T.M."/>
            <person name="Davidsen T.M."/>
            <person name="Wayne K.J."/>
            <person name="Tettelin H."/>
            <person name="Glass J.I."/>
            <person name="Rusch D."/>
            <person name="Podicherti R."/>
            <person name="Tsui H.-C.T."/>
            <person name="Winkler M.E."/>
        </authorList>
    </citation>
    <scope>NUCLEOTIDE SEQUENCE</scope>
</reference>
<proteinExistence type="predicted"/>
<sequence length="298" mass="33774">KQMIPFMRWMWWQDFAYAGGGSRTPVKAPHASSSSPGFTLFADFRARTNDFPDFPDFYPFNDFDRPNGAIKRVPQFRPLGIMLPGQKRYVRNYSNKGKHLGVRDAPIRLSAKNVRLEPGEKAYFTPALTMNVNPADTIKTLVLRKSTEAAGHHLRFKAPATYFKIEPGDPVTIRTWLKSVKGYKRGDKDDFLASNEPTYGDVTPNGVVLYLRQGNTRRPIKKINKNFDLQLNERNHSRSFAKASDLMGFQSKLASSSNNFGGTGFRLRWKLPGTSTRMTFHEFNPRALVDGYQDGPGD</sequence>
<feature type="non-terminal residue" evidence="1">
    <location>
        <position position="298"/>
    </location>
</feature>
<feature type="non-terminal residue" evidence="1">
    <location>
        <position position="1"/>
    </location>
</feature>
<organism evidence="1">
    <name type="scientific">marine metagenome</name>
    <dbReference type="NCBI Taxonomy" id="408172"/>
    <lineage>
        <taxon>unclassified sequences</taxon>
        <taxon>metagenomes</taxon>
        <taxon>ecological metagenomes</taxon>
    </lineage>
</organism>
<protein>
    <submittedName>
        <fullName evidence="1">Uncharacterized protein</fullName>
    </submittedName>
</protein>
<gene>
    <name evidence="1" type="ORF">METZ01_LOCUS378424</name>
</gene>
<dbReference type="AlphaFoldDB" id="A0A382TU33"/>
<accession>A0A382TU33</accession>
<dbReference type="EMBL" id="UINC01139179">
    <property type="protein sequence ID" value="SVD25570.1"/>
    <property type="molecule type" value="Genomic_DNA"/>
</dbReference>
<evidence type="ECO:0000313" key="1">
    <source>
        <dbReference type="EMBL" id="SVD25570.1"/>
    </source>
</evidence>